<organism evidence="1 2">
    <name type="scientific">Candidatus Spechtbacteria bacterium SB0662_bin_43</name>
    <dbReference type="NCBI Taxonomy" id="2604897"/>
    <lineage>
        <taxon>Bacteria</taxon>
        <taxon>Candidatus Spechtiibacteriota</taxon>
    </lineage>
</organism>
<dbReference type="Gene3D" id="3.40.1050.10">
    <property type="entry name" value="Carbonic anhydrase"/>
    <property type="match status" value="1"/>
</dbReference>
<evidence type="ECO:0008006" key="3">
    <source>
        <dbReference type="Google" id="ProtNLM"/>
    </source>
</evidence>
<dbReference type="PROSITE" id="PS51257">
    <property type="entry name" value="PROKAR_LIPOPROTEIN"/>
    <property type="match status" value="1"/>
</dbReference>
<dbReference type="EMBL" id="VXOY01000032">
    <property type="protein sequence ID" value="MYE38569.1"/>
    <property type="molecule type" value="Genomic_DNA"/>
</dbReference>
<reference evidence="1 2" key="1">
    <citation type="submission" date="2019-09" db="EMBL/GenBank/DDBJ databases">
        <title>Characterisation of the sponge microbiome using genome-centric metagenomics.</title>
        <authorList>
            <person name="Engelberts J.P."/>
            <person name="Robbins S.J."/>
            <person name="De Goeij J.M."/>
            <person name="Aranda M."/>
            <person name="Bell S.C."/>
            <person name="Webster N.S."/>
        </authorList>
    </citation>
    <scope>NUCLEOTIDE SEQUENCE [LARGE SCALE GENOMIC DNA]</scope>
    <source>
        <strain evidence="1">SB0662_bin_43</strain>
    </source>
</reference>
<gene>
    <name evidence="1" type="ORF">F4X82_03580</name>
</gene>
<protein>
    <recommendedName>
        <fullName evidence="3">Carbonic anhydrase</fullName>
    </recommendedName>
</protein>
<dbReference type="InterPro" id="IPR036874">
    <property type="entry name" value="Carbonic_anhydrase_sf"/>
</dbReference>
<dbReference type="InterPro" id="IPR046871">
    <property type="entry name" value="Pro_CA_2"/>
</dbReference>
<dbReference type="AlphaFoldDB" id="A0A845DAU7"/>
<sequence>MPHERMQTHTSSAFVVSCIDPRFADAIWEFMKKQHPYHFDAPVNTPGGAKALAEDTVKRQEIYNDLTVAIALHSVEYLYVFVHSQCGGYNIPDRSQEQQQQIADLYQVRNSIKTHPQDQVRNLTVRAFIADGHDDSIQQTNASKTRQWDNILIKQVY</sequence>
<dbReference type="GO" id="GO:0008270">
    <property type="term" value="F:zinc ion binding"/>
    <property type="evidence" value="ECO:0007669"/>
    <property type="project" value="InterPro"/>
</dbReference>
<proteinExistence type="predicted"/>
<name>A0A845DAU7_9BACT</name>
<dbReference type="GO" id="GO:0004089">
    <property type="term" value="F:carbonate dehydratase activity"/>
    <property type="evidence" value="ECO:0007669"/>
    <property type="project" value="InterPro"/>
</dbReference>
<evidence type="ECO:0000313" key="2">
    <source>
        <dbReference type="Proteomes" id="UP000449092"/>
    </source>
</evidence>
<dbReference type="Proteomes" id="UP000449092">
    <property type="component" value="Unassembled WGS sequence"/>
</dbReference>
<comment type="caution">
    <text evidence="1">The sequence shown here is derived from an EMBL/GenBank/DDBJ whole genome shotgun (WGS) entry which is preliminary data.</text>
</comment>
<evidence type="ECO:0000313" key="1">
    <source>
        <dbReference type="EMBL" id="MYE38569.1"/>
    </source>
</evidence>
<dbReference type="SUPFAM" id="SSF53056">
    <property type="entry name" value="beta-carbonic anhydrase, cab"/>
    <property type="match status" value="1"/>
</dbReference>
<dbReference type="Pfam" id="PF20393">
    <property type="entry name" value="Pro_CA_2"/>
    <property type="match status" value="1"/>
</dbReference>
<accession>A0A845DAU7</accession>